<organism evidence="1 2">
    <name type="scientific">Pseudonocardia humida</name>
    <dbReference type="NCBI Taxonomy" id="2800819"/>
    <lineage>
        <taxon>Bacteria</taxon>
        <taxon>Bacillati</taxon>
        <taxon>Actinomycetota</taxon>
        <taxon>Actinomycetes</taxon>
        <taxon>Pseudonocardiales</taxon>
        <taxon>Pseudonocardiaceae</taxon>
        <taxon>Pseudonocardia</taxon>
    </lineage>
</organism>
<dbReference type="RefSeq" id="WP_252437079.1">
    <property type="nucleotide sequence ID" value="NZ_JAGSOV010000020.1"/>
</dbReference>
<dbReference type="EMBL" id="JAGSOV010000020">
    <property type="protein sequence ID" value="MCO1655307.1"/>
    <property type="molecule type" value="Genomic_DNA"/>
</dbReference>
<dbReference type="CDD" id="cd22340">
    <property type="entry name" value="NgoMIV-like"/>
    <property type="match status" value="1"/>
</dbReference>
<dbReference type="InterPro" id="IPR011335">
    <property type="entry name" value="Restrct_endonuc-II-like"/>
</dbReference>
<dbReference type="InterPro" id="IPR037083">
    <property type="entry name" value="NgoMIV_sf"/>
</dbReference>
<dbReference type="Pfam" id="PF09015">
    <property type="entry name" value="NgoMIV_restric"/>
    <property type="match status" value="1"/>
</dbReference>
<evidence type="ECO:0008006" key="3">
    <source>
        <dbReference type="Google" id="ProtNLM"/>
    </source>
</evidence>
<evidence type="ECO:0000313" key="1">
    <source>
        <dbReference type="EMBL" id="MCO1655307.1"/>
    </source>
</evidence>
<sequence>MEPEALFAQERSNFHAALLNGGVLTVNDAGVASNADSGSKASKSYALHIAKALKSETVAERLAGQTSGGQFEQACCDFLRATFPTLDHLRPGAWSISKVGGRGQSAGVARYEQYAHLVELNEAIESNPSLRSILGTGYAIAPDVVVSRAPVTDHEINIRRPLVDDTVATRASLRASGQPHPLLHAVVSCKWTLRSDRAQNARSEALNLIRNRKGRLPHIAVVTGEPTPARISSLALGTGDIDCVYHFALPELIDAVHADGGGDTAELLDTMISGNRLKDIADLPLDLAV</sequence>
<dbReference type="SUPFAM" id="SSF52980">
    <property type="entry name" value="Restriction endonuclease-like"/>
    <property type="match status" value="1"/>
</dbReference>
<dbReference type="Proteomes" id="UP001165283">
    <property type="component" value="Unassembled WGS sequence"/>
</dbReference>
<reference evidence="1" key="1">
    <citation type="submission" date="2021-04" db="EMBL/GenBank/DDBJ databases">
        <title>Pseudonocardia sp. nov., isolated from sandy soil of mangrove forest.</title>
        <authorList>
            <person name="Zan Z."/>
            <person name="Huang R."/>
            <person name="Liu W."/>
        </authorList>
    </citation>
    <scope>NUCLEOTIDE SEQUENCE</scope>
    <source>
        <strain evidence="1">S2-4</strain>
    </source>
</reference>
<gene>
    <name evidence="1" type="ORF">KDL28_09590</name>
</gene>
<keyword evidence="2" id="KW-1185">Reference proteome</keyword>
<name>A0ABT0ZX39_9PSEU</name>
<dbReference type="InterPro" id="IPR015105">
    <property type="entry name" value="NgoMIV"/>
</dbReference>
<comment type="caution">
    <text evidence="1">The sequence shown here is derived from an EMBL/GenBank/DDBJ whole genome shotgun (WGS) entry which is preliminary data.</text>
</comment>
<dbReference type="Gene3D" id="3.40.50.10010">
    <property type="entry name" value="Type-2 restriction enzyme NgoMIV"/>
    <property type="match status" value="1"/>
</dbReference>
<evidence type="ECO:0000313" key="2">
    <source>
        <dbReference type="Proteomes" id="UP001165283"/>
    </source>
</evidence>
<proteinExistence type="predicted"/>
<accession>A0ABT0ZX39</accession>
<protein>
    <recommendedName>
        <fullName evidence="3">NgoMIV restriction enzyme</fullName>
    </recommendedName>
</protein>